<evidence type="ECO:0000256" key="1">
    <source>
        <dbReference type="SAM" id="Phobius"/>
    </source>
</evidence>
<keyword evidence="1" id="KW-1133">Transmembrane helix</keyword>
<organism evidence="2 3">
    <name type="scientific">Jannaschia ovalis</name>
    <dbReference type="NCBI Taxonomy" id="3038773"/>
    <lineage>
        <taxon>Bacteria</taxon>
        <taxon>Pseudomonadati</taxon>
        <taxon>Pseudomonadota</taxon>
        <taxon>Alphaproteobacteria</taxon>
        <taxon>Rhodobacterales</taxon>
        <taxon>Roseobacteraceae</taxon>
        <taxon>Jannaschia</taxon>
    </lineage>
</organism>
<feature type="transmembrane region" description="Helical" evidence="1">
    <location>
        <begin position="58"/>
        <end position="79"/>
    </location>
</feature>
<accession>A0ABY8L845</accession>
<keyword evidence="1" id="KW-0472">Membrane</keyword>
<gene>
    <name evidence="2" type="ORF">P8627_10910</name>
</gene>
<sequence length="133" mass="14080">MQLTRAFVHDVTEHIKTYLVAGTLAAVGLDVVNNVESSMGGAMAGVDMMAALSVPGPLALLLRGVGVALLVMGLALYAANMWCGFRALRDYRFRFENRGVVLQACGWSAAFLYVLGSLAIGASVNAVYLALVR</sequence>
<reference evidence="2 3" key="1">
    <citation type="submission" date="2023-04" db="EMBL/GenBank/DDBJ databases">
        <title>Jannaschia ovalis sp. nov., a marine bacterium isolated from sea tidal flat.</title>
        <authorList>
            <person name="Kwon D.Y."/>
            <person name="Kim J.-J."/>
        </authorList>
    </citation>
    <scope>NUCLEOTIDE SEQUENCE [LARGE SCALE GENOMIC DNA]</scope>
    <source>
        <strain evidence="2 3">GRR-S6-38</strain>
    </source>
</reference>
<name>A0ABY8L845_9RHOB</name>
<evidence type="ECO:0000313" key="3">
    <source>
        <dbReference type="Proteomes" id="UP001243420"/>
    </source>
</evidence>
<dbReference type="EMBL" id="CP122537">
    <property type="protein sequence ID" value="WGH77546.1"/>
    <property type="molecule type" value="Genomic_DNA"/>
</dbReference>
<proteinExistence type="predicted"/>
<keyword evidence="3" id="KW-1185">Reference proteome</keyword>
<protein>
    <submittedName>
        <fullName evidence="2">Uncharacterized protein</fullName>
    </submittedName>
</protein>
<keyword evidence="1" id="KW-0812">Transmembrane</keyword>
<evidence type="ECO:0000313" key="2">
    <source>
        <dbReference type="EMBL" id="WGH77546.1"/>
    </source>
</evidence>
<dbReference type="Proteomes" id="UP001243420">
    <property type="component" value="Chromosome"/>
</dbReference>
<feature type="transmembrane region" description="Helical" evidence="1">
    <location>
        <begin position="100"/>
        <end position="131"/>
    </location>
</feature>
<dbReference type="RefSeq" id="WP_279964123.1">
    <property type="nucleotide sequence ID" value="NZ_CP122537.1"/>
</dbReference>